<evidence type="ECO:0000313" key="2">
    <source>
        <dbReference type="Proteomes" id="UP001501183"/>
    </source>
</evidence>
<evidence type="ECO:0008006" key="3">
    <source>
        <dbReference type="Google" id="ProtNLM"/>
    </source>
</evidence>
<dbReference type="EMBL" id="BAABFB010000030">
    <property type="protein sequence ID" value="GAA4477264.1"/>
    <property type="molecule type" value="Genomic_DNA"/>
</dbReference>
<keyword evidence="2" id="KW-1185">Reference proteome</keyword>
<dbReference type="Proteomes" id="UP001501183">
    <property type="component" value="Unassembled WGS sequence"/>
</dbReference>
<comment type="caution">
    <text evidence="1">The sequence shown here is derived from an EMBL/GenBank/DDBJ whole genome shotgun (WGS) entry which is preliminary data.</text>
</comment>
<accession>A0ABP8NXJ1</accession>
<dbReference type="RefSeq" id="WP_345344038.1">
    <property type="nucleotide sequence ID" value="NZ_BAABFB010000030.1"/>
</dbReference>
<name>A0ABP8NXJ1_9NOCA</name>
<organism evidence="1 2">
    <name type="scientific">Rhodococcus olei</name>
    <dbReference type="NCBI Taxonomy" id="2161675"/>
    <lineage>
        <taxon>Bacteria</taxon>
        <taxon>Bacillati</taxon>
        <taxon>Actinomycetota</taxon>
        <taxon>Actinomycetes</taxon>
        <taxon>Mycobacteriales</taxon>
        <taxon>Nocardiaceae</taxon>
        <taxon>Rhodococcus</taxon>
    </lineage>
</organism>
<protein>
    <recommendedName>
        <fullName evidence="3">Ferredoxin</fullName>
    </recommendedName>
</protein>
<proteinExistence type="predicted"/>
<sequence length="75" mass="8489">MQPVDCERCGNRVLVEKNSWQHTSVQWSTDHPEVICEEFQQDPTLTLRGAHVGRCSALRESINKAVLDGRITVPD</sequence>
<evidence type="ECO:0000313" key="1">
    <source>
        <dbReference type="EMBL" id="GAA4477264.1"/>
    </source>
</evidence>
<gene>
    <name evidence="1" type="ORF">GCM10023094_19060</name>
</gene>
<reference evidence="2" key="1">
    <citation type="journal article" date="2019" name="Int. J. Syst. Evol. Microbiol.">
        <title>The Global Catalogue of Microorganisms (GCM) 10K type strain sequencing project: providing services to taxonomists for standard genome sequencing and annotation.</title>
        <authorList>
            <consortium name="The Broad Institute Genomics Platform"/>
            <consortium name="The Broad Institute Genome Sequencing Center for Infectious Disease"/>
            <person name="Wu L."/>
            <person name="Ma J."/>
        </authorList>
    </citation>
    <scope>NUCLEOTIDE SEQUENCE [LARGE SCALE GENOMIC DNA]</scope>
    <source>
        <strain evidence="2">JCM 32206</strain>
    </source>
</reference>